<gene>
    <name evidence="8" type="ORF">CONCODRAFT_16455</name>
</gene>
<dbReference type="InterPro" id="IPR016158">
    <property type="entry name" value="Cullin_homology"/>
</dbReference>
<dbReference type="SMART" id="SM00884">
    <property type="entry name" value="Cullin_Nedd8"/>
    <property type="match status" value="1"/>
</dbReference>
<dbReference type="SMART" id="SM00182">
    <property type="entry name" value="CULLIN"/>
    <property type="match status" value="1"/>
</dbReference>
<dbReference type="AlphaFoldDB" id="A0A137PAT9"/>
<evidence type="ECO:0000313" key="8">
    <source>
        <dbReference type="EMBL" id="KXN72119.1"/>
    </source>
</evidence>
<dbReference type="SUPFAM" id="SSF75632">
    <property type="entry name" value="Cullin homology domain"/>
    <property type="match status" value="1"/>
</dbReference>
<evidence type="ECO:0000256" key="3">
    <source>
        <dbReference type="ARBA" id="ARBA00022786"/>
    </source>
</evidence>
<dbReference type="InterPro" id="IPR001373">
    <property type="entry name" value="Cullin_N"/>
</dbReference>
<dbReference type="FunFam" id="1.20.1310.10:FF:000002">
    <property type="entry name" value="cullin-3 isoform X1"/>
    <property type="match status" value="1"/>
</dbReference>
<dbReference type="InterPro" id="IPR016159">
    <property type="entry name" value="Cullin_repeat-like_dom_sf"/>
</dbReference>
<name>A0A137PAT9_CONC2</name>
<dbReference type="STRING" id="796925.A0A137PAT9"/>
<keyword evidence="9" id="KW-1185">Reference proteome</keyword>
<dbReference type="Gene3D" id="1.20.1310.10">
    <property type="entry name" value="Cullin Repeats"/>
    <property type="match status" value="4"/>
</dbReference>
<dbReference type="GO" id="GO:0031625">
    <property type="term" value="F:ubiquitin protein ligase binding"/>
    <property type="evidence" value="ECO:0007669"/>
    <property type="project" value="InterPro"/>
</dbReference>
<dbReference type="InterPro" id="IPR045093">
    <property type="entry name" value="Cullin"/>
</dbReference>
<dbReference type="GO" id="GO:0006511">
    <property type="term" value="P:ubiquitin-dependent protein catabolic process"/>
    <property type="evidence" value="ECO:0007669"/>
    <property type="project" value="InterPro"/>
</dbReference>
<dbReference type="OMA" id="IREWDRY"/>
<evidence type="ECO:0000256" key="2">
    <source>
        <dbReference type="ARBA" id="ARBA00022499"/>
    </source>
</evidence>
<dbReference type="InterPro" id="IPR036390">
    <property type="entry name" value="WH_DNA-bd_sf"/>
</dbReference>
<dbReference type="InterPro" id="IPR016157">
    <property type="entry name" value="Cullin_CS"/>
</dbReference>
<dbReference type="FunFam" id="1.20.1310.10:FF:000019">
    <property type="entry name" value="Cullin 1"/>
    <property type="match status" value="1"/>
</dbReference>
<dbReference type="Pfam" id="PF10557">
    <property type="entry name" value="Cullin_Nedd8"/>
    <property type="match status" value="1"/>
</dbReference>
<dbReference type="FunFam" id="3.30.230.130:FF:000003">
    <property type="entry name" value="Cullin 2"/>
    <property type="match status" value="1"/>
</dbReference>
<feature type="domain" description="Cullin family profile" evidence="7">
    <location>
        <begin position="398"/>
        <end position="630"/>
    </location>
</feature>
<evidence type="ECO:0000259" key="7">
    <source>
        <dbReference type="PROSITE" id="PS50069"/>
    </source>
</evidence>
<dbReference type="GO" id="GO:0031461">
    <property type="term" value="C:cullin-RING ubiquitin ligase complex"/>
    <property type="evidence" value="ECO:0007669"/>
    <property type="project" value="InterPro"/>
</dbReference>
<dbReference type="OrthoDB" id="27073at2759"/>
<dbReference type="InterPro" id="IPR059120">
    <property type="entry name" value="Cullin-like_AB"/>
</dbReference>
<dbReference type="InterPro" id="IPR036388">
    <property type="entry name" value="WH-like_DNA-bd_sf"/>
</dbReference>
<evidence type="ECO:0000256" key="4">
    <source>
        <dbReference type="ARBA" id="ARBA00022843"/>
    </source>
</evidence>
<keyword evidence="4" id="KW-0832">Ubl conjugation</keyword>
<dbReference type="PROSITE" id="PS50069">
    <property type="entry name" value="CULLIN_2"/>
    <property type="match status" value="1"/>
</dbReference>
<protein>
    <submittedName>
        <fullName evidence="8">Cullin-domain-containing protein</fullName>
    </submittedName>
</protein>
<dbReference type="Pfam" id="PF00888">
    <property type="entry name" value="Cullin"/>
    <property type="match status" value="1"/>
</dbReference>
<evidence type="ECO:0000256" key="1">
    <source>
        <dbReference type="ARBA" id="ARBA00006019"/>
    </source>
</evidence>
<dbReference type="PROSITE" id="PS01256">
    <property type="entry name" value="CULLIN_1"/>
    <property type="match status" value="1"/>
</dbReference>
<dbReference type="FunFam" id="1.10.10.10:FF:000014">
    <property type="entry name" value="Cullin 1"/>
    <property type="match status" value="1"/>
</dbReference>
<dbReference type="Proteomes" id="UP000070444">
    <property type="component" value="Unassembled WGS sequence"/>
</dbReference>
<dbReference type="Gene3D" id="3.30.230.130">
    <property type="entry name" value="Cullin, Chain C, Domain 2"/>
    <property type="match status" value="1"/>
</dbReference>
<dbReference type="EMBL" id="KQ964460">
    <property type="protein sequence ID" value="KXN72119.1"/>
    <property type="molecule type" value="Genomic_DNA"/>
</dbReference>
<comment type="similarity">
    <text evidence="1 5 6">Belongs to the cullin family.</text>
</comment>
<dbReference type="SUPFAM" id="SSF74788">
    <property type="entry name" value="Cullin repeat-like"/>
    <property type="match status" value="1"/>
</dbReference>
<dbReference type="Gene3D" id="1.10.10.10">
    <property type="entry name" value="Winged helix-like DNA-binding domain superfamily/Winged helix DNA-binding domain"/>
    <property type="match status" value="1"/>
</dbReference>
<evidence type="ECO:0000256" key="6">
    <source>
        <dbReference type="RuleBase" id="RU003829"/>
    </source>
</evidence>
<evidence type="ECO:0000313" key="9">
    <source>
        <dbReference type="Proteomes" id="UP000070444"/>
    </source>
</evidence>
<reference evidence="8 9" key="1">
    <citation type="journal article" date="2015" name="Genome Biol. Evol.">
        <title>Phylogenomic analyses indicate that early fungi evolved digesting cell walls of algal ancestors of land plants.</title>
        <authorList>
            <person name="Chang Y."/>
            <person name="Wang S."/>
            <person name="Sekimoto S."/>
            <person name="Aerts A.L."/>
            <person name="Choi C."/>
            <person name="Clum A."/>
            <person name="LaButti K.M."/>
            <person name="Lindquist E.A."/>
            <person name="Yee Ngan C."/>
            <person name="Ohm R.A."/>
            <person name="Salamov A.A."/>
            <person name="Grigoriev I.V."/>
            <person name="Spatafora J.W."/>
            <person name="Berbee M.L."/>
        </authorList>
    </citation>
    <scope>NUCLEOTIDE SEQUENCE [LARGE SCALE GENOMIC DNA]</scope>
    <source>
        <strain evidence="8 9">NRRL 28638</strain>
    </source>
</reference>
<dbReference type="SUPFAM" id="SSF46785">
    <property type="entry name" value="Winged helix' DNA-binding domain"/>
    <property type="match status" value="1"/>
</dbReference>
<accession>A0A137PAT9</accession>
<sequence>MEQLFDTRVPDSSYSETWSFLEPRLEFVLKNTEKGLSYAHYMSIYTAIYNYCLKTSRDSSSHQESENDVQDPLYKRLQSFLKDHVDSLRYTENDTLNEGLLIHYKNNWDKFTMAAKTIHNMFGYMNKQISRKGGSSSNFDVYTLALNCWKENIFSLSSIYLTKTMLQMIEKQRNGEMIDHNLIKITLDSYVTLGFEVSTKVDATLNIYKDHFQNDFLEQTRQYYSHHAKAYLSDHTIPEYVDHALKCIKEENDRLASYLHISSTTPLIDVCHKELIKNYAPIIQEEFQTLLDNERRPDMSKVIQLLNMIPEGTNPLKIKFEQHVKTYGLQSIEQLVNSTQDSVDSKDYIDCLLVTQKKFSQLVNEAFINDPGFIASLDKACSELVNRNKLTQKEGVTKSSELLARYCDAALRKGSKLTEETDLEQLLKDAMTIFRYIEDQDVFQKFYSKMLAKRLVNGTSSSEDGEINMLSKLKDSCGQEYTYKLTKMFNDIGSSKELNETFFNQVSNQDIKDSDIDFYTMVISFASWPLSSTATKFTLPPGLTTYYERFQRFYIHQHNGRKLNWLYHLCKGEIKAQYAHSKIPYTFIVSTYQMAILILFNDNDTISYESLCERTQLEEDIINGQLGILLKAKILLLSQGSKVGEANSVYKFNPDFKSKKIRVNLNLPVKSEVKQEAEETHQSINEDRKLYIQAAIVRVMKMRKTLLYVKLVQEVLAQISSHFKPQVVDIKKGIDILIEKEYIERDTEDKHTLKYLA</sequence>
<dbReference type="FunFam" id="1.20.1310.10:FF:000001">
    <property type="entry name" value="Cullin 3"/>
    <property type="match status" value="1"/>
</dbReference>
<evidence type="ECO:0000256" key="5">
    <source>
        <dbReference type="PROSITE-ProRule" id="PRU00330"/>
    </source>
</evidence>
<dbReference type="Pfam" id="PF26557">
    <property type="entry name" value="Cullin_AB"/>
    <property type="match status" value="1"/>
</dbReference>
<dbReference type="InterPro" id="IPR019559">
    <property type="entry name" value="Cullin_neddylation_domain"/>
</dbReference>
<keyword evidence="2" id="KW-1017">Isopeptide bond</keyword>
<organism evidence="8 9">
    <name type="scientific">Conidiobolus coronatus (strain ATCC 28846 / CBS 209.66 / NRRL 28638)</name>
    <name type="common">Delacroixia coronata</name>
    <dbReference type="NCBI Taxonomy" id="796925"/>
    <lineage>
        <taxon>Eukaryota</taxon>
        <taxon>Fungi</taxon>
        <taxon>Fungi incertae sedis</taxon>
        <taxon>Zoopagomycota</taxon>
        <taxon>Entomophthoromycotina</taxon>
        <taxon>Entomophthoromycetes</taxon>
        <taxon>Entomophthorales</taxon>
        <taxon>Ancylistaceae</taxon>
        <taxon>Conidiobolus</taxon>
    </lineage>
</organism>
<dbReference type="InterPro" id="IPR036317">
    <property type="entry name" value="Cullin_homology_sf"/>
</dbReference>
<proteinExistence type="inferred from homology"/>
<keyword evidence="3" id="KW-0833">Ubl conjugation pathway</keyword>
<dbReference type="PANTHER" id="PTHR11932">
    <property type="entry name" value="CULLIN"/>
    <property type="match status" value="1"/>
</dbReference>